<dbReference type="CDD" id="cd00093">
    <property type="entry name" value="HTH_XRE"/>
    <property type="match status" value="1"/>
</dbReference>
<dbReference type="HOGENOM" id="CLU_066192_2_2_9"/>
<evidence type="ECO:0000313" key="5">
    <source>
        <dbReference type="EMBL" id="KRK58305.1"/>
    </source>
</evidence>
<feature type="transmembrane region" description="Helical" evidence="2">
    <location>
        <begin position="77"/>
        <end position="98"/>
    </location>
</feature>
<evidence type="ECO:0000256" key="2">
    <source>
        <dbReference type="SAM" id="Phobius"/>
    </source>
</evidence>
<keyword evidence="2" id="KW-0472">Membrane</keyword>
<dbReference type="AlphaFoldDB" id="C8P5G8"/>
<name>C8P5G8_9LACO</name>
<dbReference type="EMBL" id="ACLL01000013">
    <property type="protein sequence ID" value="EEW54379.1"/>
    <property type="molecule type" value="Genomic_DNA"/>
</dbReference>
<protein>
    <submittedName>
        <fullName evidence="4">DNA-binding helix-turn-helix protein</fullName>
    </submittedName>
    <submittedName>
        <fullName evidence="5">DNA-binding protein</fullName>
    </submittedName>
</protein>
<dbReference type="OrthoDB" id="9805856at2"/>
<evidence type="ECO:0000313" key="7">
    <source>
        <dbReference type="Proteomes" id="UP000051883"/>
    </source>
</evidence>
<dbReference type="Proteomes" id="UP000051883">
    <property type="component" value="Unassembled WGS sequence"/>
</dbReference>
<organism evidence="4 6">
    <name type="scientific">Limosilactobacillus antri DSM 16041</name>
    <dbReference type="NCBI Taxonomy" id="525309"/>
    <lineage>
        <taxon>Bacteria</taxon>
        <taxon>Bacillati</taxon>
        <taxon>Bacillota</taxon>
        <taxon>Bacilli</taxon>
        <taxon>Lactobacillales</taxon>
        <taxon>Lactobacillaceae</taxon>
        <taxon>Limosilactobacillus</taxon>
    </lineage>
</organism>
<evidence type="ECO:0000256" key="1">
    <source>
        <dbReference type="ARBA" id="ARBA00023125"/>
    </source>
</evidence>
<accession>C8P5G8</accession>
<keyword evidence="2" id="KW-1133">Transmembrane helix</keyword>
<dbReference type="SMART" id="SM00530">
    <property type="entry name" value="HTH_XRE"/>
    <property type="match status" value="1"/>
</dbReference>
<gene>
    <name evidence="4" type="primary">yabB</name>
    <name evidence="5" type="ORF">FC31_GL000957</name>
    <name evidence="4" type="ORF">HMPREF0494_0562</name>
</gene>
<feature type="domain" description="HTH cro/C1-type" evidence="3">
    <location>
        <begin position="7"/>
        <end position="61"/>
    </location>
</feature>
<feature type="transmembrane region" description="Helical" evidence="2">
    <location>
        <begin position="113"/>
        <end position="135"/>
    </location>
</feature>
<dbReference type="InterPro" id="IPR001387">
    <property type="entry name" value="Cro/C1-type_HTH"/>
</dbReference>
<keyword evidence="1 4" id="KW-0238">DNA-binding</keyword>
<feature type="transmembrane region" description="Helical" evidence="2">
    <location>
        <begin position="155"/>
        <end position="175"/>
    </location>
</feature>
<dbReference type="Pfam" id="PF01381">
    <property type="entry name" value="HTH_3"/>
    <property type="match status" value="1"/>
</dbReference>
<dbReference type="STRING" id="525309.HMPREF0494_0562"/>
<dbReference type="EMBL" id="AZDK01000023">
    <property type="protein sequence ID" value="KRK58305.1"/>
    <property type="molecule type" value="Genomic_DNA"/>
</dbReference>
<reference evidence="5 7" key="2">
    <citation type="journal article" date="2015" name="Genome Announc.">
        <title>Expanding the biotechnology potential of lactobacilli through comparative genomics of 213 strains and associated genera.</title>
        <authorList>
            <person name="Sun Z."/>
            <person name="Harris H.M."/>
            <person name="McCann A."/>
            <person name="Guo C."/>
            <person name="Argimon S."/>
            <person name="Zhang W."/>
            <person name="Yang X."/>
            <person name="Jeffery I.B."/>
            <person name="Cooney J.C."/>
            <person name="Kagawa T.F."/>
            <person name="Liu W."/>
            <person name="Song Y."/>
            <person name="Salvetti E."/>
            <person name="Wrobel A."/>
            <person name="Rasinkangas P."/>
            <person name="Parkhill J."/>
            <person name="Rea M.C."/>
            <person name="O'Sullivan O."/>
            <person name="Ritari J."/>
            <person name="Douillard F.P."/>
            <person name="Paul Ross R."/>
            <person name="Yang R."/>
            <person name="Briner A.E."/>
            <person name="Felis G.E."/>
            <person name="de Vos W.M."/>
            <person name="Barrangou R."/>
            <person name="Klaenhammer T.R."/>
            <person name="Caufield P.W."/>
            <person name="Cui Y."/>
            <person name="Zhang H."/>
            <person name="O'Toole P.W."/>
        </authorList>
    </citation>
    <scope>NUCLEOTIDE SEQUENCE [LARGE SCALE GENOMIC DNA]</scope>
    <source>
        <strain evidence="5 7">DSM 16041</strain>
    </source>
</reference>
<dbReference type="Gene3D" id="1.10.260.40">
    <property type="entry name" value="lambda repressor-like DNA-binding domains"/>
    <property type="match status" value="1"/>
</dbReference>
<dbReference type="Proteomes" id="UP000003675">
    <property type="component" value="Unassembled WGS sequence"/>
</dbReference>
<comment type="caution">
    <text evidence="4">The sequence shown here is derived from an EMBL/GenBank/DDBJ whole genome shotgun (WGS) entry which is preliminary data.</text>
</comment>
<dbReference type="RefSeq" id="WP_007123866.1">
    <property type="nucleotide sequence ID" value="NZ_AZDK01000023.1"/>
</dbReference>
<keyword evidence="7" id="KW-1185">Reference proteome</keyword>
<evidence type="ECO:0000313" key="4">
    <source>
        <dbReference type="EMBL" id="EEW54379.1"/>
    </source>
</evidence>
<reference evidence="4 6" key="1">
    <citation type="submission" date="2009-09" db="EMBL/GenBank/DDBJ databases">
        <authorList>
            <person name="Qin X."/>
            <person name="Bachman B."/>
            <person name="Battles P."/>
            <person name="Bell A."/>
            <person name="Bess C."/>
            <person name="Bickham C."/>
            <person name="Chaboub L."/>
            <person name="Chen D."/>
            <person name="Coyle M."/>
            <person name="Deiros D.R."/>
            <person name="Dinh H."/>
            <person name="Forbes L."/>
            <person name="Fowler G."/>
            <person name="Francisco L."/>
            <person name="Fu Q."/>
            <person name="Gubbala S."/>
            <person name="Hale W."/>
            <person name="Han Y."/>
            <person name="Hemphill L."/>
            <person name="Highlander S.K."/>
            <person name="Hirani K."/>
            <person name="Hogues M."/>
            <person name="Jackson L."/>
            <person name="Jakkamsetti A."/>
            <person name="Javaid M."/>
            <person name="Jiang H."/>
            <person name="Korchina V."/>
            <person name="Kovar C."/>
            <person name="Lara F."/>
            <person name="Lee S."/>
            <person name="Mata R."/>
            <person name="Mathew T."/>
            <person name="Moen C."/>
            <person name="Morales K."/>
            <person name="Munidasa M."/>
            <person name="Nazareth L."/>
            <person name="Ngo R."/>
            <person name="Nguyen L."/>
            <person name="Okwuonu G."/>
            <person name="Ongeri F."/>
            <person name="Patil S."/>
            <person name="Petrosino J."/>
            <person name="Pham C."/>
            <person name="Pham P."/>
            <person name="Pu L.-L."/>
            <person name="Puazo M."/>
            <person name="Raj R."/>
            <person name="Reid J."/>
            <person name="Rouhana J."/>
            <person name="Saada N."/>
            <person name="Shang Y."/>
            <person name="Simmons D."/>
            <person name="Thornton R."/>
            <person name="Warren J."/>
            <person name="Weissenberger G."/>
            <person name="Zhang J."/>
            <person name="Zhang L."/>
            <person name="Zhou C."/>
            <person name="Zhu D."/>
            <person name="Muzny D."/>
            <person name="Worley K."/>
            <person name="Gibbs R."/>
        </authorList>
    </citation>
    <scope>NUCLEOTIDE SEQUENCE [LARGE SCALE GENOMIC DNA]</scope>
    <source>
        <strain evidence="4 6">DSM 16041</strain>
    </source>
</reference>
<keyword evidence="2" id="KW-0812">Transmembrane</keyword>
<dbReference type="InterPro" id="IPR010982">
    <property type="entry name" value="Lambda_DNA-bd_dom_sf"/>
</dbReference>
<dbReference type="PANTHER" id="PTHR46558:SF15">
    <property type="entry name" value="HELIX-TURN-HELIX DOMAIN PROTEIN"/>
    <property type="match status" value="1"/>
</dbReference>
<dbReference type="GO" id="GO:0003677">
    <property type="term" value="F:DNA binding"/>
    <property type="evidence" value="ECO:0007669"/>
    <property type="project" value="UniProtKB-KW"/>
</dbReference>
<dbReference type="PROSITE" id="PS50943">
    <property type="entry name" value="HTH_CROC1"/>
    <property type="match status" value="1"/>
</dbReference>
<evidence type="ECO:0000259" key="3">
    <source>
        <dbReference type="PROSITE" id="PS50943"/>
    </source>
</evidence>
<feature type="transmembrane region" description="Helical" evidence="2">
    <location>
        <begin position="181"/>
        <end position="201"/>
    </location>
</feature>
<dbReference type="PATRIC" id="fig|525309.8.peg.966"/>
<dbReference type="PANTHER" id="PTHR46558">
    <property type="entry name" value="TRACRIPTIONAL REGULATORY PROTEIN-RELATED-RELATED"/>
    <property type="match status" value="1"/>
</dbReference>
<evidence type="ECO:0000313" key="6">
    <source>
        <dbReference type="Proteomes" id="UP000003675"/>
    </source>
</evidence>
<dbReference type="eggNOG" id="COG1476">
    <property type="taxonomic scope" value="Bacteria"/>
</dbReference>
<proteinExistence type="predicted"/>
<sequence length="204" mass="23803">MDFSTQIKEQRKKLGLTQADVAHQLFVTRQTISNWEQGKSYPDLAMLVKLSEVYRISLDTLLKGDRRLKSYLEQGKAYNAFSVFKGLFFILYGLFFLITDELNYKSPVTQFCIWGFVTIFLIAILYGWYIQPFFLGMDKRLFNRKGHRPDQQATWLNKACCGLVIMILGTMVIVNNNWSDYLLTLALTVAGLMNIFQKYMWKQV</sequence>
<dbReference type="SUPFAM" id="SSF47413">
    <property type="entry name" value="lambda repressor-like DNA-binding domains"/>
    <property type="match status" value="1"/>
</dbReference>